<dbReference type="RefSeq" id="WP_002096105.1">
    <property type="nucleotide sequence ID" value="NZ_NTWE01000012.1"/>
</dbReference>
<dbReference type="Proteomes" id="UP000220635">
    <property type="component" value="Unassembled WGS sequence"/>
</dbReference>
<reference evidence="1 2" key="1">
    <citation type="submission" date="2017-09" db="EMBL/GenBank/DDBJ databases">
        <title>Large-scale bioinformatics analysis of Bacillus genomes uncovers conserved roles of natural products in bacterial physiology.</title>
        <authorList>
            <consortium name="Agbiome Team Llc"/>
            <person name="Bleich R.M."/>
            <person name="Grubbs K.J."/>
            <person name="Santa Maria K.C."/>
            <person name="Allen S.E."/>
            <person name="Farag S."/>
            <person name="Shank E.A."/>
            <person name="Bowers A."/>
        </authorList>
    </citation>
    <scope>NUCLEOTIDE SEQUENCE [LARGE SCALE GENOMIC DNA]</scope>
    <source>
        <strain evidence="1 2">AFS010695</strain>
    </source>
</reference>
<sequence length="106" mass="12282">MGRSKPMREAYYIRNNTTGKGTEVNCKNVTREMKNTGIFHCMDCMRQVVHAGGENPYYRLPSKDAEHDVNCDNYLPIDEVSESIRIIGGKLKNKLKSPFSRERRRE</sequence>
<dbReference type="EMBL" id="NTWE01000012">
    <property type="protein sequence ID" value="PEW04862.1"/>
    <property type="molecule type" value="Genomic_DNA"/>
</dbReference>
<accession>A0A2A8Q032</accession>
<comment type="caution">
    <text evidence="1">The sequence shown here is derived from an EMBL/GenBank/DDBJ whole genome shotgun (WGS) entry which is preliminary data.</text>
</comment>
<name>A0A2A8Q032_BACCE</name>
<organism evidence="1 2">
    <name type="scientific">Bacillus cereus</name>
    <dbReference type="NCBI Taxonomy" id="1396"/>
    <lineage>
        <taxon>Bacteria</taxon>
        <taxon>Bacillati</taxon>
        <taxon>Bacillota</taxon>
        <taxon>Bacilli</taxon>
        <taxon>Bacillales</taxon>
        <taxon>Bacillaceae</taxon>
        <taxon>Bacillus</taxon>
        <taxon>Bacillus cereus group</taxon>
    </lineage>
</organism>
<gene>
    <name evidence="1" type="ORF">CN425_04590</name>
</gene>
<dbReference type="AlphaFoldDB" id="A0A2A8Q032"/>
<proteinExistence type="predicted"/>
<evidence type="ECO:0000313" key="2">
    <source>
        <dbReference type="Proteomes" id="UP000220635"/>
    </source>
</evidence>
<evidence type="ECO:0000313" key="1">
    <source>
        <dbReference type="EMBL" id="PEW04862.1"/>
    </source>
</evidence>
<protein>
    <submittedName>
        <fullName evidence="1">Uncharacterized protein</fullName>
    </submittedName>
</protein>